<dbReference type="InterPro" id="IPR023292">
    <property type="entry name" value="NTP_PyroPHydrolase-like_dom_sf"/>
</dbReference>
<name>A0A3A4K8W9_9NOCA</name>
<evidence type="ECO:0000313" key="3">
    <source>
        <dbReference type="Proteomes" id="UP000266677"/>
    </source>
</evidence>
<dbReference type="Proteomes" id="UP000266677">
    <property type="component" value="Unassembled WGS sequence"/>
</dbReference>
<reference evidence="2 3" key="1">
    <citation type="submission" date="2018-09" db="EMBL/GenBank/DDBJ databases">
        <title>YIM PH21274 draft genome.</title>
        <authorList>
            <person name="Miao C."/>
        </authorList>
    </citation>
    <scope>NUCLEOTIDE SEQUENCE [LARGE SCALE GENOMIC DNA]</scope>
    <source>
        <strain evidence="2 3">YIM PH 21724</strain>
    </source>
</reference>
<feature type="compositionally biased region" description="Basic residues" evidence="1">
    <location>
        <begin position="67"/>
        <end position="77"/>
    </location>
</feature>
<proteinExistence type="predicted"/>
<organism evidence="2 3">
    <name type="scientific">Nocardia panacis</name>
    <dbReference type="NCBI Taxonomy" id="2340916"/>
    <lineage>
        <taxon>Bacteria</taxon>
        <taxon>Bacillati</taxon>
        <taxon>Actinomycetota</taxon>
        <taxon>Actinomycetes</taxon>
        <taxon>Mycobacteriales</taxon>
        <taxon>Nocardiaceae</taxon>
        <taxon>Nocardia</taxon>
    </lineage>
</organism>
<protein>
    <recommendedName>
        <fullName evidence="4">HAD family hydrolase</fullName>
    </recommendedName>
</protein>
<comment type="caution">
    <text evidence="2">The sequence shown here is derived from an EMBL/GenBank/DDBJ whole genome shotgun (WGS) entry which is preliminary data.</text>
</comment>
<keyword evidence="3" id="KW-1185">Reference proteome</keyword>
<sequence>MPATTSQTSTATGTCCEHIHQHDGQGRRSHARQGLQLHQRMPLHRMSRSVATLYRRPTRAPPCPTSHRQRSPVRRSRSERQLPPARHTVDISELGMPLLLLPRRQGRRSCTPPRKNSEVTTPNLLKGVETFMAAAEQPIPTKPAVPPTRILAARLLMLFEEFDELLIALGIEAVDVETAHGSRDGAEWLAGLLEDGWRTGKGPDLVEMVDAFLDMAVVAYGGSLETAGLAGTHAAAAEVTRSNLAKILPDGTCLKREDGKVLKPEGWTPPDIGGALTAILREFS</sequence>
<evidence type="ECO:0000256" key="1">
    <source>
        <dbReference type="SAM" id="MobiDB-lite"/>
    </source>
</evidence>
<evidence type="ECO:0008006" key="4">
    <source>
        <dbReference type="Google" id="ProtNLM"/>
    </source>
</evidence>
<accession>A0A3A4K8W9</accession>
<dbReference type="Gene3D" id="1.10.3420.10">
    <property type="entry name" value="putative ntp pyrophosphohydrolase like domain"/>
    <property type="match status" value="1"/>
</dbReference>
<feature type="region of interest" description="Disordered" evidence="1">
    <location>
        <begin position="53"/>
        <end position="89"/>
    </location>
</feature>
<gene>
    <name evidence="2" type="ORF">D5S18_28300</name>
</gene>
<dbReference type="EMBL" id="QZFU01000041">
    <property type="protein sequence ID" value="RJO69804.1"/>
    <property type="molecule type" value="Genomic_DNA"/>
</dbReference>
<evidence type="ECO:0000313" key="2">
    <source>
        <dbReference type="EMBL" id="RJO69804.1"/>
    </source>
</evidence>
<dbReference type="AlphaFoldDB" id="A0A3A4K8W9"/>